<dbReference type="AlphaFoldDB" id="A0A4Z1I0T8"/>
<evidence type="ECO:0000313" key="1">
    <source>
        <dbReference type="EMBL" id="TGO54915.1"/>
    </source>
</evidence>
<proteinExistence type="predicted"/>
<dbReference type="Proteomes" id="UP000297527">
    <property type="component" value="Unassembled WGS sequence"/>
</dbReference>
<dbReference type="EMBL" id="PQXN01000100">
    <property type="protein sequence ID" value="TGO54915.1"/>
    <property type="molecule type" value="Genomic_DNA"/>
</dbReference>
<keyword evidence="2" id="KW-1185">Reference proteome</keyword>
<dbReference type="OrthoDB" id="3537856at2759"/>
<name>A0A4Z1I0T8_9HELO</name>
<comment type="caution">
    <text evidence="1">The sequence shown here is derived from an EMBL/GenBank/DDBJ whole genome shotgun (WGS) entry which is preliminary data.</text>
</comment>
<organism evidence="1 2">
    <name type="scientific">Botryotinia convoluta</name>
    <dbReference type="NCBI Taxonomy" id="54673"/>
    <lineage>
        <taxon>Eukaryota</taxon>
        <taxon>Fungi</taxon>
        <taxon>Dikarya</taxon>
        <taxon>Ascomycota</taxon>
        <taxon>Pezizomycotina</taxon>
        <taxon>Leotiomycetes</taxon>
        <taxon>Helotiales</taxon>
        <taxon>Sclerotiniaceae</taxon>
        <taxon>Botryotinia</taxon>
    </lineage>
</organism>
<reference evidence="1 2" key="1">
    <citation type="submission" date="2017-12" db="EMBL/GenBank/DDBJ databases">
        <title>Comparative genomics of Botrytis spp.</title>
        <authorList>
            <person name="Valero-Jimenez C.A."/>
            <person name="Tapia P."/>
            <person name="Veloso J."/>
            <person name="Silva-Moreno E."/>
            <person name="Staats M."/>
            <person name="Valdes J.H."/>
            <person name="Van Kan J.A.L."/>
        </authorList>
    </citation>
    <scope>NUCLEOTIDE SEQUENCE [LARGE SCALE GENOMIC DNA]</scope>
    <source>
        <strain evidence="1 2">MUCL11595</strain>
    </source>
</reference>
<accession>A0A4Z1I0T8</accession>
<gene>
    <name evidence="1" type="ORF">BCON_0100g00350</name>
</gene>
<protein>
    <submittedName>
        <fullName evidence="1">Uncharacterized protein</fullName>
    </submittedName>
</protein>
<evidence type="ECO:0000313" key="2">
    <source>
        <dbReference type="Proteomes" id="UP000297527"/>
    </source>
</evidence>
<sequence>MPIHFHEGEKNESKFNMKPKEIVSKVKSSKSLSKNKTLVKRERALFGPRTWMDHWKDNAPVISASKEFDGLPQAIIALLWTYIVESDEEKQDYYMVENVYHYDSSKDNSDEGFKIKMTGTRTQLRVNSFSRSLALKKLCGTLPIFNVRCVENGILRFDPKRDIIHIQDFHHLACQMTTTVGMGIMRHIEYKHFAQSTARELLTFHPKYRCIRKLMWMERRTKYIYPFKQRQKSLETRQLARLLNK</sequence>